<keyword evidence="6" id="KW-0482">Metalloprotease</keyword>
<keyword evidence="5" id="KW-0862">Zinc</keyword>
<feature type="signal peptide" evidence="7">
    <location>
        <begin position="1"/>
        <end position="24"/>
    </location>
</feature>
<dbReference type="EMBL" id="MPSB01000003">
    <property type="protein sequence ID" value="ONF96729.1"/>
    <property type="molecule type" value="Genomic_DNA"/>
</dbReference>
<evidence type="ECO:0000256" key="5">
    <source>
        <dbReference type="ARBA" id="ARBA00022833"/>
    </source>
</evidence>
<feature type="domain" description="LysM" evidence="8">
    <location>
        <begin position="428"/>
        <end position="475"/>
    </location>
</feature>
<sequence>MIRPFAAALLLPAAAIAVPSPVIAQARSISASDKAQGAQANPQLLAEFGGRYNGPQAAYVEQVGKRVAVQSGLSNAQGDFTVALLNSPVENAFAIPGGYIYVTRQLLALMNSEAELASVMGHEVGHVAARHSAGRQRTSSIGSVLAGVVGAVAGNSTFGRLASAGARNVAQLYTLKYGRDQEYAADALGVRYIAAAGYNPYAASDMLEQLGAASSLTARVSGQDANAVPGWASTHPNSRERVIRARQLAQQTGRPASPVVQDTVFLRRLDGLVYDDDPSRGVIDDQTFRHPVMRLRFTAPTGYRLANGSNAVTVVGSGGQAQFKAAAATSDLPAFITQQFRTLGANTAPVAQTGRANGIEYAWSTIRANANGQAVDASLVAYRFPTATYFWTIITPAGRGIAPFNSLIASVAPISAAEAGEIRGKRLRIVTIKAGDTIDSVSRRMAYDDFQRDRFLTLNGLEANARLSPGMLVKIVTAG</sequence>
<dbReference type="Proteomes" id="UP000188729">
    <property type="component" value="Unassembled WGS sequence"/>
</dbReference>
<evidence type="ECO:0000256" key="2">
    <source>
        <dbReference type="ARBA" id="ARBA00022670"/>
    </source>
</evidence>
<evidence type="ECO:0000256" key="6">
    <source>
        <dbReference type="ARBA" id="ARBA00023049"/>
    </source>
</evidence>
<dbReference type="GO" id="GO:0046872">
    <property type="term" value="F:metal ion binding"/>
    <property type="evidence" value="ECO:0007669"/>
    <property type="project" value="UniProtKB-KW"/>
</dbReference>
<evidence type="ECO:0000256" key="4">
    <source>
        <dbReference type="ARBA" id="ARBA00022801"/>
    </source>
</evidence>
<comment type="caution">
    <text evidence="9">The sequence shown here is derived from an EMBL/GenBank/DDBJ whole genome shotgun (WGS) entry which is preliminary data.</text>
</comment>
<organism evidence="9 10">
    <name type="scientific">Sphingomonas jeddahensis</name>
    <dbReference type="NCBI Taxonomy" id="1915074"/>
    <lineage>
        <taxon>Bacteria</taxon>
        <taxon>Pseudomonadati</taxon>
        <taxon>Pseudomonadota</taxon>
        <taxon>Alphaproteobacteria</taxon>
        <taxon>Sphingomonadales</taxon>
        <taxon>Sphingomonadaceae</taxon>
        <taxon>Sphingomonas</taxon>
    </lineage>
</organism>
<dbReference type="STRING" id="1915074.SPHI_09230"/>
<comment type="cofactor">
    <cofactor evidence="1">
        <name>Zn(2+)</name>
        <dbReference type="ChEBI" id="CHEBI:29105"/>
    </cofactor>
</comment>
<evidence type="ECO:0000313" key="10">
    <source>
        <dbReference type="Proteomes" id="UP000188729"/>
    </source>
</evidence>
<dbReference type="InterPro" id="IPR051156">
    <property type="entry name" value="Mito/Outer_Membr_Metalloprot"/>
</dbReference>
<accession>A0A1V2EX10</accession>
<dbReference type="RefSeq" id="WP_076743711.1">
    <property type="nucleotide sequence ID" value="NZ_MPSB01000003.1"/>
</dbReference>
<name>A0A1V2EX10_9SPHN</name>
<dbReference type="GO" id="GO:0051603">
    <property type="term" value="P:proteolysis involved in protein catabolic process"/>
    <property type="evidence" value="ECO:0007669"/>
    <property type="project" value="TreeGrafter"/>
</dbReference>
<dbReference type="Pfam" id="PF01435">
    <property type="entry name" value="Peptidase_M48"/>
    <property type="match status" value="1"/>
</dbReference>
<dbReference type="CDD" id="cd07324">
    <property type="entry name" value="M48C_Oma1-like"/>
    <property type="match status" value="1"/>
</dbReference>
<keyword evidence="10" id="KW-1185">Reference proteome</keyword>
<dbReference type="OrthoDB" id="9810445at2"/>
<gene>
    <name evidence="9" type="primary">yfgC_2</name>
    <name evidence="9" type="ORF">SPHI_09230</name>
</gene>
<protein>
    <submittedName>
        <fullName evidence="9">TPR repeat-containing protein YfgC</fullName>
    </submittedName>
</protein>
<dbReference type="AlphaFoldDB" id="A0A1V2EX10"/>
<feature type="chain" id="PRO_5012279281" evidence="7">
    <location>
        <begin position="25"/>
        <end position="479"/>
    </location>
</feature>
<keyword evidence="4" id="KW-0378">Hydrolase</keyword>
<evidence type="ECO:0000259" key="8">
    <source>
        <dbReference type="PROSITE" id="PS51782"/>
    </source>
</evidence>
<proteinExistence type="predicted"/>
<dbReference type="PANTHER" id="PTHR22726">
    <property type="entry name" value="METALLOENDOPEPTIDASE OMA1"/>
    <property type="match status" value="1"/>
</dbReference>
<dbReference type="GO" id="GO:0004222">
    <property type="term" value="F:metalloendopeptidase activity"/>
    <property type="evidence" value="ECO:0007669"/>
    <property type="project" value="InterPro"/>
</dbReference>
<evidence type="ECO:0000313" key="9">
    <source>
        <dbReference type="EMBL" id="ONF96729.1"/>
    </source>
</evidence>
<keyword evidence="3" id="KW-0479">Metal-binding</keyword>
<dbReference type="Gene3D" id="3.30.2010.10">
    <property type="entry name" value="Metalloproteases ('zincins'), catalytic domain"/>
    <property type="match status" value="1"/>
</dbReference>
<evidence type="ECO:0000256" key="7">
    <source>
        <dbReference type="SAM" id="SignalP"/>
    </source>
</evidence>
<evidence type="ECO:0000256" key="3">
    <source>
        <dbReference type="ARBA" id="ARBA00022723"/>
    </source>
</evidence>
<reference evidence="9 10" key="1">
    <citation type="submission" date="2016-11" db="EMBL/GenBank/DDBJ databases">
        <title>Genome sequence of Sphingomonas jeddahensis G39.</title>
        <authorList>
            <person name="Poehlein A."/>
            <person name="Wuebbeler J.H."/>
            <person name="Steinbuechel A."/>
            <person name="Daniel R."/>
        </authorList>
    </citation>
    <scope>NUCLEOTIDE SEQUENCE [LARGE SCALE GENOMIC DNA]</scope>
    <source>
        <strain evidence="9 10">G39</strain>
    </source>
</reference>
<dbReference type="InterPro" id="IPR001915">
    <property type="entry name" value="Peptidase_M48"/>
</dbReference>
<dbReference type="PROSITE" id="PS51782">
    <property type="entry name" value="LYSM"/>
    <property type="match status" value="1"/>
</dbReference>
<dbReference type="InterPro" id="IPR018392">
    <property type="entry name" value="LysM"/>
</dbReference>
<keyword evidence="7" id="KW-0732">Signal</keyword>
<dbReference type="GO" id="GO:0016020">
    <property type="term" value="C:membrane"/>
    <property type="evidence" value="ECO:0007669"/>
    <property type="project" value="TreeGrafter"/>
</dbReference>
<evidence type="ECO:0000256" key="1">
    <source>
        <dbReference type="ARBA" id="ARBA00001947"/>
    </source>
</evidence>
<keyword evidence="2" id="KW-0645">Protease</keyword>
<dbReference type="PANTHER" id="PTHR22726:SF1">
    <property type="entry name" value="METALLOENDOPEPTIDASE OMA1, MITOCHONDRIAL"/>
    <property type="match status" value="1"/>
</dbReference>